<keyword evidence="4" id="KW-0479">Metal-binding</keyword>
<dbReference type="PROSITE" id="PS00793">
    <property type="entry name" value="DHPS_2"/>
    <property type="match status" value="1"/>
</dbReference>
<comment type="subunit">
    <text evidence="2">Homodimer.</text>
</comment>
<comment type="function">
    <text evidence="4">Catalyzes the condensation of para-aminobenzoate (pABA) with 6-hydroxymethyl-7,8-dihydropterin diphosphate (DHPt-PP) to form 7,8-dihydropteroate (H2Pte), the immediate precursor of folate derivatives.</text>
</comment>
<evidence type="ECO:0000313" key="5">
    <source>
        <dbReference type="EMBL" id="SDE18696.1"/>
    </source>
</evidence>
<dbReference type="FunFam" id="3.20.20.20:FF:000008">
    <property type="entry name" value="Dihydropteroate synthase"/>
    <property type="match status" value="1"/>
</dbReference>
<dbReference type="PROSITE" id="PS50972">
    <property type="entry name" value="PTERIN_BINDING"/>
    <property type="match status" value="1"/>
</dbReference>
<dbReference type="GO" id="GO:0046872">
    <property type="term" value="F:metal ion binding"/>
    <property type="evidence" value="ECO:0007669"/>
    <property type="project" value="UniProtKB-KW"/>
</dbReference>
<dbReference type="GO" id="GO:0005829">
    <property type="term" value="C:cytosol"/>
    <property type="evidence" value="ECO:0007669"/>
    <property type="project" value="TreeGrafter"/>
</dbReference>
<dbReference type="OrthoDB" id="9811744at2"/>
<dbReference type="RefSeq" id="WP_090860714.1">
    <property type="nucleotide sequence ID" value="NZ_FMZM01000016.1"/>
</dbReference>
<comment type="function">
    <text evidence="3">Has very low affinity for the DHPS substrate 6-hydroxymethyl-7,8-dihydropterin-pyrophosphate, but can bind the inhibitor dapsone. Seems to lack dihydropteroate synthase activity, and does probably not function in folate metabolism.</text>
</comment>
<dbReference type="EMBL" id="FMZM01000016">
    <property type="protein sequence ID" value="SDE18696.1"/>
    <property type="molecule type" value="Genomic_DNA"/>
</dbReference>
<dbReference type="Pfam" id="PF00809">
    <property type="entry name" value="Pterin_bind"/>
    <property type="match status" value="1"/>
</dbReference>
<dbReference type="InterPro" id="IPR045031">
    <property type="entry name" value="DHP_synth-like"/>
</dbReference>
<dbReference type="UniPathway" id="UPA00077">
    <property type="reaction ID" value="UER00156"/>
</dbReference>
<dbReference type="GO" id="GO:0046656">
    <property type="term" value="P:folic acid biosynthetic process"/>
    <property type="evidence" value="ECO:0007669"/>
    <property type="project" value="UniProtKB-KW"/>
</dbReference>
<accession>A0A1G7AXL1</accession>
<organism evidence="5 6">
    <name type="scientific">Nocardioides lianchengensis</name>
    <dbReference type="NCBI Taxonomy" id="1045774"/>
    <lineage>
        <taxon>Bacteria</taxon>
        <taxon>Bacillati</taxon>
        <taxon>Actinomycetota</taxon>
        <taxon>Actinomycetes</taxon>
        <taxon>Propionibacteriales</taxon>
        <taxon>Nocardioidaceae</taxon>
        <taxon>Nocardioides</taxon>
    </lineage>
</organism>
<keyword evidence="4" id="KW-0460">Magnesium</keyword>
<dbReference type="EC" id="2.5.1.15" evidence="4"/>
<dbReference type="PANTHER" id="PTHR20941">
    <property type="entry name" value="FOLATE SYNTHESIS PROTEINS"/>
    <property type="match status" value="1"/>
</dbReference>
<evidence type="ECO:0000313" key="6">
    <source>
        <dbReference type="Proteomes" id="UP000199034"/>
    </source>
</evidence>
<dbReference type="GO" id="GO:0004156">
    <property type="term" value="F:dihydropteroate synthase activity"/>
    <property type="evidence" value="ECO:0007669"/>
    <property type="project" value="UniProtKB-EC"/>
</dbReference>
<evidence type="ECO:0000256" key="4">
    <source>
        <dbReference type="RuleBase" id="RU361205"/>
    </source>
</evidence>
<dbReference type="STRING" id="1045774.SAMN05421872_11691"/>
<dbReference type="GO" id="GO:0046654">
    <property type="term" value="P:tetrahydrofolate biosynthetic process"/>
    <property type="evidence" value="ECO:0007669"/>
    <property type="project" value="UniProtKB-UniPathway"/>
</dbReference>
<proteinExistence type="inferred from homology"/>
<dbReference type="NCBIfam" id="TIGR01496">
    <property type="entry name" value="DHPS"/>
    <property type="match status" value="1"/>
</dbReference>
<dbReference type="InterPro" id="IPR000489">
    <property type="entry name" value="Pterin-binding_dom"/>
</dbReference>
<dbReference type="Gene3D" id="3.20.20.20">
    <property type="entry name" value="Dihydropteroate synthase-like"/>
    <property type="match status" value="1"/>
</dbReference>
<protein>
    <recommendedName>
        <fullName evidence="4">Dihydropteroate synthase</fullName>
        <shortName evidence="4">DHPS</shortName>
        <ecNumber evidence="4">2.5.1.15</ecNumber>
    </recommendedName>
    <alternativeName>
        <fullName evidence="4">Dihydropteroate pyrophosphorylase</fullName>
    </alternativeName>
</protein>
<sequence>MTLKLGRHHFPDDATIMMAIVNRTPDSFYDKGATWAEDKAFDRVAQVVDEGAEMVDIGGIKAAPGENISEDEEKRRVVDFVARVRSAYPSLVISVDTWRASVGRAVCQAGADVLNDAWGGADPELVDVAAAFGAAIICTHTGGATPRTRPYRVEYDDVVRSAIQDTVAYAYRAVAAGVDRRSVVIDPAHDFGKNTFHSLELTHRLGEMVDTGWPVLVSLSNKDFVGESLDLPVGSRLTGTLAATSVAALAGARIFRVHEVVETRQTVDMVNTIAGRRLPARAIRGLQ</sequence>
<dbReference type="PANTHER" id="PTHR20941:SF8">
    <property type="entry name" value="INACTIVE DIHYDROPTEROATE SYNTHASE 2"/>
    <property type="match status" value="1"/>
</dbReference>
<dbReference type="SUPFAM" id="SSF51717">
    <property type="entry name" value="Dihydropteroate synthetase-like"/>
    <property type="match status" value="1"/>
</dbReference>
<comment type="pathway">
    <text evidence="4">Cofactor biosynthesis; tetrahydrofolate biosynthesis; 7,8-dihydrofolate from 2-amino-4-hydroxy-6-hydroxymethyl-7,8-dihydropteridine diphosphate and 4-aminobenzoate: step 1/2.</text>
</comment>
<gene>
    <name evidence="5" type="ORF">SAMN05421872_11691</name>
</gene>
<dbReference type="AlphaFoldDB" id="A0A1G7AXL1"/>
<keyword evidence="4" id="KW-0289">Folate biosynthesis</keyword>
<dbReference type="InterPro" id="IPR011005">
    <property type="entry name" value="Dihydropteroate_synth-like_sf"/>
</dbReference>
<comment type="cofactor">
    <cofactor evidence="4">
        <name>Mg(2+)</name>
        <dbReference type="ChEBI" id="CHEBI:18420"/>
    </cofactor>
</comment>
<name>A0A1G7AXL1_9ACTN</name>
<evidence type="ECO:0000256" key="3">
    <source>
        <dbReference type="ARBA" id="ARBA00058850"/>
    </source>
</evidence>
<keyword evidence="6" id="KW-1185">Reference proteome</keyword>
<dbReference type="Proteomes" id="UP000199034">
    <property type="component" value="Unassembled WGS sequence"/>
</dbReference>
<dbReference type="InterPro" id="IPR006390">
    <property type="entry name" value="DHP_synth_dom"/>
</dbReference>
<evidence type="ECO:0000256" key="1">
    <source>
        <dbReference type="ARBA" id="ARBA00009503"/>
    </source>
</evidence>
<reference evidence="5 6" key="1">
    <citation type="submission" date="2016-10" db="EMBL/GenBank/DDBJ databases">
        <authorList>
            <person name="de Groot N.N."/>
        </authorList>
    </citation>
    <scope>NUCLEOTIDE SEQUENCE [LARGE SCALE GENOMIC DNA]</scope>
    <source>
        <strain evidence="5 6">CGMCC 4.6858</strain>
    </source>
</reference>
<dbReference type="PROSITE" id="PS00792">
    <property type="entry name" value="DHPS_1"/>
    <property type="match status" value="1"/>
</dbReference>
<evidence type="ECO:0000256" key="2">
    <source>
        <dbReference type="ARBA" id="ARBA00011738"/>
    </source>
</evidence>
<comment type="similarity">
    <text evidence="1 4">Belongs to the DHPS family.</text>
</comment>
<keyword evidence="4" id="KW-0808">Transferase</keyword>